<dbReference type="GO" id="GO:0016811">
    <property type="term" value="F:hydrolase activity, acting on carbon-nitrogen (but not peptide) bonds, in linear amides"/>
    <property type="evidence" value="ECO:0007669"/>
    <property type="project" value="InterPro"/>
</dbReference>
<feature type="compositionally biased region" description="Low complexity" evidence="1">
    <location>
        <begin position="211"/>
        <end position="225"/>
    </location>
</feature>
<feature type="compositionally biased region" description="Low complexity" evidence="1">
    <location>
        <begin position="101"/>
        <end position="116"/>
    </location>
</feature>
<dbReference type="RefSeq" id="XP_016756143.1">
    <property type="nucleotide sequence ID" value="XM_016902806.1"/>
</dbReference>
<dbReference type="InterPro" id="IPR004304">
    <property type="entry name" value="FmdA_AmdA"/>
</dbReference>
<dbReference type="PANTHER" id="PTHR31891">
    <property type="entry name" value="FORMAMIDASE C869.04-RELATED"/>
    <property type="match status" value="1"/>
</dbReference>
<evidence type="ECO:0000313" key="3">
    <source>
        <dbReference type="Proteomes" id="UP000016931"/>
    </source>
</evidence>
<gene>
    <name evidence="2" type="ORF">SEPMUDRAFT_136853</name>
</gene>
<name>M3CV45_SPHMS</name>
<accession>M3CV45</accession>
<evidence type="ECO:0000256" key="1">
    <source>
        <dbReference type="SAM" id="MobiDB-lite"/>
    </source>
</evidence>
<sequence length="600" mass="65691">MATRRQYPTEWSPVPHKIETRHSQLEPRDECVRLPKSNERALRPKPLNLPSKQPEDDSTGKILIQPRNQEKSESQEQIQDPQIVDVASASTSAWPRRGSKKGSYSRSSSSRKASPSIHVPSTRQSEISLGILDYYMREPSPIIHSPEIPPRTLKLDPAMDRFDFGLSAATTPTPPSSSSTTNVAINSDEIVSSSSSSKRPRALTNNTQSGRPLIPISPPSQSRPSATLTNRGGYTLFPVIQEITPPPRQPKITLVEASDLPLPHQTPTSTTVSSSIANMPAMRKDSHQYHHIHRGQSHLTWNKDEPPKLSVCSGDVVTFDCVDGGNGQITAESTVHDLTTFDTSKADPVFGPVYVHGAEPGDALEVEVIDLHTANWGWTAIIPDFGLLADEFTEPHLKIWKLPAEDRVAWFNDDIRIPRRPFMGTMGIAPREQGSFSTIPPTDTGGNIDCRHITKGTKLLLPVRTPGALFSCGDGHAAQGDGEVCGVAIETPVQATLRFTVKKKQPWVQSPHFSCPPQRDDILPDCGTYNTMGVDSSLLEATKKAVRAMLEYLQAEKGMSRVDAYMLCSVAADMKLAEVVDMPNYAVVASLPLNVFVNGT</sequence>
<reference evidence="2 3" key="1">
    <citation type="journal article" date="2012" name="PLoS Pathog.">
        <title>Diverse lifestyles and strategies of plant pathogenesis encoded in the genomes of eighteen Dothideomycetes fungi.</title>
        <authorList>
            <person name="Ohm R.A."/>
            <person name="Feau N."/>
            <person name="Henrissat B."/>
            <person name="Schoch C.L."/>
            <person name="Horwitz B.A."/>
            <person name="Barry K.W."/>
            <person name="Condon B.J."/>
            <person name="Copeland A.C."/>
            <person name="Dhillon B."/>
            <person name="Glaser F."/>
            <person name="Hesse C.N."/>
            <person name="Kosti I."/>
            <person name="LaButti K."/>
            <person name="Lindquist E.A."/>
            <person name="Lucas S."/>
            <person name="Salamov A.A."/>
            <person name="Bradshaw R.E."/>
            <person name="Ciuffetti L."/>
            <person name="Hamelin R.C."/>
            <person name="Kema G.H.J."/>
            <person name="Lawrence C."/>
            <person name="Scott J.A."/>
            <person name="Spatafora J.W."/>
            <person name="Turgeon B.G."/>
            <person name="de Wit P.J.G.M."/>
            <person name="Zhong S."/>
            <person name="Goodwin S.B."/>
            <person name="Grigoriev I.V."/>
        </authorList>
    </citation>
    <scope>NUCLEOTIDE SEQUENCE [LARGE SCALE GENOMIC DNA]</scope>
    <source>
        <strain evidence="2 3">SO2202</strain>
    </source>
</reference>
<dbReference type="eggNOG" id="ENOG502SKKH">
    <property type="taxonomic scope" value="Eukaryota"/>
</dbReference>
<dbReference type="HOGENOM" id="CLU_455059_0_0_1"/>
<feature type="region of interest" description="Disordered" evidence="1">
    <location>
        <begin position="165"/>
        <end position="229"/>
    </location>
</feature>
<dbReference type="Proteomes" id="UP000016931">
    <property type="component" value="Unassembled WGS sequence"/>
</dbReference>
<dbReference type="GeneID" id="27899943"/>
<dbReference type="Gene3D" id="2.60.120.580">
    <property type="entry name" value="Acetamidase/Formamidase-like domains"/>
    <property type="match status" value="2"/>
</dbReference>
<dbReference type="STRING" id="692275.M3CV45"/>
<dbReference type="Pfam" id="PF03069">
    <property type="entry name" value="FmdA_AmdA"/>
    <property type="match status" value="2"/>
</dbReference>
<feature type="region of interest" description="Disordered" evidence="1">
    <location>
        <begin position="1"/>
        <end position="122"/>
    </location>
</feature>
<dbReference type="AlphaFoldDB" id="M3CV45"/>
<protein>
    <submittedName>
        <fullName evidence="2">FmdA_AmdA-domain-containing protein</fullName>
    </submittedName>
</protein>
<organism evidence="2 3">
    <name type="scientific">Sphaerulina musiva (strain SO2202)</name>
    <name type="common">Poplar stem canker fungus</name>
    <name type="synonym">Septoria musiva</name>
    <dbReference type="NCBI Taxonomy" id="692275"/>
    <lineage>
        <taxon>Eukaryota</taxon>
        <taxon>Fungi</taxon>
        <taxon>Dikarya</taxon>
        <taxon>Ascomycota</taxon>
        <taxon>Pezizomycotina</taxon>
        <taxon>Dothideomycetes</taxon>
        <taxon>Dothideomycetidae</taxon>
        <taxon>Mycosphaerellales</taxon>
        <taxon>Mycosphaerellaceae</taxon>
        <taxon>Sphaerulina</taxon>
    </lineage>
</organism>
<dbReference type="OrthoDB" id="3335528at2759"/>
<proteinExistence type="predicted"/>
<feature type="compositionally biased region" description="Basic and acidic residues" evidence="1">
    <location>
        <begin position="16"/>
        <end position="42"/>
    </location>
</feature>
<dbReference type="SUPFAM" id="SSF141130">
    <property type="entry name" value="Acetamidase/Formamidase-like"/>
    <property type="match status" value="1"/>
</dbReference>
<feature type="compositionally biased region" description="Polar residues" evidence="1">
    <location>
        <begin position="182"/>
        <end position="191"/>
    </location>
</feature>
<evidence type="ECO:0000313" key="2">
    <source>
        <dbReference type="EMBL" id="EMF08022.1"/>
    </source>
</evidence>
<dbReference type="PANTHER" id="PTHR31891:SF1">
    <property type="entry name" value="FORMAMIDASE C869.04-RELATED"/>
    <property type="match status" value="1"/>
</dbReference>
<dbReference type="Gene3D" id="3.10.28.20">
    <property type="entry name" value="Acetamidase/Formamidase-like domains"/>
    <property type="match status" value="1"/>
</dbReference>
<dbReference type="EMBL" id="KB456272">
    <property type="protein sequence ID" value="EMF08022.1"/>
    <property type="molecule type" value="Genomic_DNA"/>
</dbReference>
<feature type="compositionally biased region" description="Low complexity" evidence="1">
    <location>
        <begin position="167"/>
        <end position="181"/>
    </location>
</feature>
<keyword evidence="3" id="KW-1185">Reference proteome</keyword>